<dbReference type="PANTHER" id="PTHR30616:SF2">
    <property type="entry name" value="PURINE NUCLEOSIDE PHOSPHORYLASE LACC1"/>
    <property type="match status" value="1"/>
</dbReference>
<dbReference type="NCBIfam" id="TIGR00726">
    <property type="entry name" value="peptidoglycan editing factor PgeF"/>
    <property type="match status" value="1"/>
</dbReference>
<dbReference type="InterPro" id="IPR038371">
    <property type="entry name" value="Cu_polyphenol_OxRdtase_sf"/>
</dbReference>
<comment type="catalytic activity">
    <reaction evidence="9">
        <text>S-methyl-5'-thioadenosine + phosphate = 5-(methylsulfanyl)-alpha-D-ribose 1-phosphate + adenine</text>
        <dbReference type="Rhea" id="RHEA:11852"/>
        <dbReference type="ChEBI" id="CHEBI:16708"/>
        <dbReference type="ChEBI" id="CHEBI:17509"/>
        <dbReference type="ChEBI" id="CHEBI:43474"/>
        <dbReference type="ChEBI" id="CHEBI:58533"/>
        <dbReference type="EC" id="2.4.2.28"/>
    </reaction>
    <physiologicalReaction direction="left-to-right" evidence="9">
        <dbReference type="Rhea" id="RHEA:11853"/>
    </physiologicalReaction>
</comment>
<evidence type="ECO:0000256" key="5">
    <source>
        <dbReference type="ARBA" id="ARBA00022801"/>
    </source>
</evidence>
<evidence type="ECO:0000256" key="7">
    <source>
        <dbReference type="ARBA" id="ARBA00047989"/>
    </source>
</evidence>
<evidence type="ECO:0000256" key="3">
    <source>
        <dbReference type="ARBA" id="ARBA00022679"/>
    </source>
</evidence>
<gene>
    <name evidence="11" type="primary">pgeF</name>
    <name evidence="11" type="ORF">Q2362_06045</name>
</gene>
<comment type="catalytic activity">
    <reaction evidence="1">
        <text>inosine + phosphate = alpha-D-ribose 1-phosphate + hypoxanthine</text>
        <dbReference type="Rhea" id="RHEA:27646"/>
        <dbReference type="ChEBI" id="CHEBI:17368"/>
        <dbReference type="ChEBI" id="CHEBI:17596"/>
        <dbReference type="ChEBI" id="CHEBI:43474"/>
        <dbReference type="ChEBI" id="CHEBI:57720"/>
        <dbReference type="EC" id="2.4.2.1"/>
    </reaction>
    <physiologicalReaction direction="left-to-right" evidence="1">
        <dbReference type="Rhea" id="RHEA:27647"/>
    </physiologicalReaction>
</comment>
<comment type="similarity">
    <text evidence="2 10">Belongs to the purine nucleoside phosphorylase YfiH/LACC1 family.</text>
</comment>
<sequence>MINFGFSSRFGGVSKAPFDTLNLGFHTGDAAAAVAKNRELLKREIKAGSLVFMEQIHSDYVLEVTSENLSDFAKTAPKCDALFTRLLNVGLCVMVADCAPIIVSDSKQGIIAAIHAGRAGVCAKILSKCVLAMKSEPKDLKIIIGAHIKGSCYEIGDMNLGEFNAYKNGGFFDITAALRAEINALGATNYEISKICSHCDKNYFSYRRDGKTGRFAGWVIKR</sequence>
<dbReference type="Proteomes" id="UP001171111">
    <property type="component" value="Unassembled WGS sequence"/>
</dbReference>
<keyword evidence="3" id="KW-0808">Transferase</keyword>
<dbReference type="Gene3D" id="3.60.140.10">
    <property type="entry name" value="CNF1/YfiH-like putative cysteine hydrolases"/>
    <property type="match status" value="1"/>
</dbReference>
<evidence type="ECO:0000256" key="4">
    <source>
        <dbReference type="ARBA" id="ARBA00022723"/>
    </source>
</evidence>
<keyword evidence="5" id="KW-0378">Hydrolase</keyword>
<dbReference type="PANTHER" id="PTHR30616">
    <property type="entry name" value="UNCHARACTERIZED PROTEIN YFIH"/>
    <property type="match status" value="1"/>
</dbReference>
<proteinExistence type="inferred from homology"/>
<comment type="catalytic activity">
    <reaction evidence="8">
        <text>adenosine + phosphate = alpha-D-ribose 1-phosphate + adenine</text>
        <dbReference type="Rhea" id="RHEA:27642"/>
        <dbReference type="ChEBI" id="CHEBI:16335"/>
        <dbReference type="ChEBI" id="CHEBI:16708"/>
        <dbReference type="ChEBI" id="CHEBI:43474"/>
        <dbReference type="ChEBI" id="CHEBI:57720"/>
        <dbReference type="EC" id="2.4.2.1"/>
    </reaction>
    <physiologicalReaction direction="left-to-right" evidence="8">
        <dbReference type="Rhea" id="RHEA:27643"/>
    </physiologicalReaction>
</comment>
<keyword evidence="4" id="KW-0479">Metal-binding</keyword>
<organism evidence="11 12">
    <name type="scientific">Campylobacter magnus</name>
    <dbReference type="NCBI Taxonomy" id="3026462"/>
    <lineage>
        <taxon>Bacteria</taxon>
        <taxon>Pseudomonadati</taxon>
        <taxon>Campylobacterota</taxon>
        <taxon>Epsilonproteobacteria</taxon>
        <taxon>Campylobacterales</taxon>
        <taxon>Campylobacteraceae</taxon>
        <taxon>Campylobacter</taxon>
    </lineage>
</organism>
<dbReference type="CDD" id="cd16833">
    <property type="entry name" value="YfiH"/>
    <property type="match status" value="1"/>
</dbReference>
<dbReference type="InterPro" id="IPR011324">
    <property type="entry name" value="Cytotoxic_necrot_fac-like_cat"/>
</dbReference>
<evidence type="ECO:0000256" key="2">
    <source>
        <dbReference type="ARBA" id="ARBA00007353"/>
    </source>
</evidence>
<evidence type="ECO:0000313" key="11">
    <source>
        <dbReference type="EMBL" id="MDO2409658.1"/>
    </source>
</evidence>
<name>A0ABT8T9L2_9BACT</name>
<evidence type="ECO:0000256" key="8">
    <source>
        <dbReference type="ARBA" id="ARBA00048968"/>
    </source>
</evidence>
<dbReference type="RefSeq" id="WP_302244469.1">
    <property type="nucleotide sequence ID" value="NZ_JAULJQ010000006.1"/>
</dbReference>
<protein>
    <recommendedName>
        <fullName evidence="10">Purine nucleoside phosphorylase</fullName>
    </recommendedName>
</protein>
<evidence type="ECO:0000256" key="6">
    <source>
        <dbReference type="ARBA" id="ARBA00022833"/>
    </source>
</evidence>
<comment type="caution">
    <text evidence="11">The sequence shown here is derived from an EMBL/GenBank/DDBJ whole genome shotgun (WGS) entry which is preliminary data.</text>
</comment>
<keyword evidence="12" id="KW-1185">Reference proteome</keyword>
<dbReference type="EMBL" id="JAULJQ010000006">
    <property type="protein sequence ID" value="MDO2409658.1"/>
    <property type="molecule type" value="Genomic_DNA"/>
</dbReference>
<evidence type="ECO:0000256" key="10">
    <source>
        <dbReference type="RuleBase" id="RU361274"/>
    </source>
</evidence>
<accession>A0ABT8T9L2</accession>
<keyword evidence="6" id="KW-0862">Zinc</keyword>
<comment type="catalytic activity">
    <reaction evidence="7">
        <text>adenosine + H2O + H(+) = inosine + NH4(+)</text>
        <dbReference type="Rhea" id="RHEA:24408"/>
        <dbReference type="ChEBI" id="CHEBI:15377"/>
        <dbReference type="ChEBI" id="CHEBI:15378"/>
        <dbReference type="ChEBI" id="CHEBI:16335"/>
        <dbReference type="ChEBI" id="CHEBI:17596"/>
        <dbReference type="ChEBI" id="CHEBI:28938"/>
        <dbReference type="EC" id="3.5.4.4"/>
    </reaction>
    <physiologicalReaction direction="left-to-right" evidence="7">
        <dbReference type="Rhea" id="RHEA:24409"/>
    </physiologicalReaction>
</comment>
<evidence type="ECO:0000256" key="1">
    <source>
        <dbReference type="ARBA" id="ARBA00000553"/>
    </source>
</evidence>
<dbReference type="SUPFAM" id="SSF64438">
    <property type="entry name" value="CNF1/YfiH-like putative cysteine hydrolases"/>
    <property type="match status" value="1"/>
</dbReference>
<reference evidence="11 12" key="1">
    <citation type="submission" date="2023-06" db="EMBL/GenBank/DDBJ databases">
        <title>Campylobacter magnum sp. nov., isolated from cecal contents of domestic pigs (Sus scrofa domesticus).</title>
        <authorList>
            <person name="Papic B."/>
            <person name="Gruntar I."/>
        </authorList>
    </citation>
    <scope>NUCLEOTIDE SEQUENCE [LARGE SCALE GENOMIC DNA]</scope>
    <source>
        <strain evidence="12">34484-21</strain>
    </source>
</reference>
<evidence type="ECO:0000256" key="9">
    <source>
        <dbReference type="ARBA" id="ARBA00049893"/>
    </source>
</evidence>
<dbReference type="Pfam" id="PF02578">
    <property type="entry name" value="Cu-oxidase_4"/>
    <property type="match status" value="1"/>
</dbReference>
<evidence type="ECO:0000313" key="12">
    <source>
        <dbReference type="Proteomes" id="UP001171111"/>
    </source>
</evidence>
<dbReference type="InterPro" id="IPR003730">
    <property type="entry name" value="Cu_polyphenol_OxRdtase"/>
</dbReference>